<evidence type="ECO:0000313" key="1">
    <source>
        <dbReference type="EMBL" id="KAJ2969540.1"/>
    </source>
</evidence>
<keyword evidence="2" id="KW-1185">Reference proteome</keyword>
<sequence length="106" mass="11388">MHEFLLDPNELPPPTIKDTALFKFPGWIYGLTVGRALGKTPSAPASEAGEGDQADDADSDVAQRTPSTSSADDFELLDKSVDDLQQPKTSGSQAQSGKAKKRNKKR</sequence>
<dbReference type="EMBL" id="JAPDGR010003977">
    <property type="protein sequence ID" value="KAJ2969540.1"/>
    <property type="molecule type" value="Genomic_DNA"/>
</dbReference>
<comment type="caution">
    <text evidence="1">The sequence shown here is derived from an EMBL/GenBank/DDBJ whole genome shotgun (WGS) entry which is preliminary data.</text>
</comment>
<protein>
    <submittedName>
        <fullName evidence="1">Uncharacterized protein</fullName>
    </submittedName>
</protein>
<name>A0ACC1MRE3_9PEZI</name>
<evidence type="ECO:0000313" key="2">
    <source>
        <dbReference type="Proteomes" id="UP001143856"/>
    </source>
</evidence>
<dbReference type="Proteomes" id="UP001143856">
    <property type="component" value="Unassembled WGS sequence"/>
</dbReference>
<proteinExistence type="predicted"/>
<gene>
    <name evidence="1" type="ORF">NUW58_g9965</name>
</gene>
<reference evidence="1" key="1">
    <citation type="submission" date="2022-10" db="EMBL/GenBank/DDBJ databases">
        <title>Genome Sequence of Xylaria curta.</title>
        <authorList>
            <person name="Buettner E."/>
        </authorList>
    </citation>
    <scope>NUCLEOTIDE SEQUENCE</scope>
    <source>
        <strain evidence="1">Babe10</strain>
    </source>
</reference>
<organism evidence="1 2">
    <name type="scientific">Xylaria curta</name>
    <dbReference type="NCBI Taxonomy" id="42375"/>
    <lineage>
        <taxon>Eukaryota</taxon>
        <taxon>Fungi</taxon>
        <taxon>Dikarya</taxon>
        <taxon>Ascomycota</taxon>
        <taxon>Pezizomycotina</taxon>
        <taxon>Sordariomycetes</taxon>
        <taxon>Xylariomycetidae</taxon>
        <taxon>Xylariales</taxon>
        <taxon>Xylariaceae</taxon>
        <taxon>Xylaria</taxon>
    </lineage>
</organism>
<accession>A0ACC1MRE3</accession>